<name>A0A1R4JI91_9MICC</name>
<evidence type="ECO:0000313" key="7">
    <source>
        <dbReference type="Proteomes" id="UP000196230"/>
    </source>
</evidence>
<gene>
    <name evidence="6" type="ORF">FM125_08725</name>
</gene>
<dbReference type="AlphaFoldDB" id="A0A1R4JI91"/>
<keyword evidence="6" id="KW-0456">Lyase</keyword>
<feature type="domain" description="Pseudouridine synthase RsuA/RluA-like" evidence="5">
    <location>
        <begin position="100"/>
        <end position="312"/>
    </location>
</feature>
<dbReference type="EMBL" id="FUKP01000060">
    <property type="protein sequence ID" value="SJN31738.1"/>
    <property type="molecule type" value="Genomic_DNA"/>
</dbReference>
<dbReference type="PANTHER" id="PTHR21600:SF84">
    <property type="entry name" value="PSEUDOURIDINE SYNTHASE RSUA_RLUA-LIKE DOMAIN-CONTAINING PROTEIN"/>
    <property type="match status" value="1"/>
</dbReference>
<evidence type="ECO:0000313" key="6">
    <source>
        <dbReference type="EMBL" id="SJN31738.1"/>
    </source>
</evidence>
<feature type="region of interest" description="Disordered" evidence="4">
    <location>
        <begin position="183"/>
        <end position="213"/>
    </location>
</feature>
<comment type="catalytic activity">
    <reaction evidence="1">
        <text>a uridine in RNA = a pseudouridine in RNA</text>
        <dbReference type="Rhea" id="RHEA:48348"/>
        <dbReference type="Rhea" id="RHEA-COMP:12068"/>
        <dbReference type="Rhea" id="RHEA-COMP:12069"/>
        <dbReference type="ChEBI" id="CHEBI:65314"/>
        <dbReference type="ChEBI" id="CHEBI:65315"/>
    </reaction>
</comment>
<dbReference type="Proteomes" id="UP000196230">
    <property type="component" value="Unassembled WGS sequence"/>
</dbReference>
<sequence length="369" mass="40128">MPLPSPLPVRQGVNATRLRLPMTGPEAAGTVQEHLVSRFGHVDPDGIRGRFARGEVVAADGTALTAATPLGVHEFIWYYRDLPQEEPLPVRHRLLHRDEHLVVIDKPHFLPTTPGGRFIQETALVRLRNELGLDDLVPLHRLDRATAGVVMFSANPATRGAYHLLFERRRARKVYEAVSALPPGTLDRLPDDGPLPSASTLASGGAAPRQDGVGAPVLDRFPLTVRSRIRKDKGILRSVVEDVPDSASGRAAGAEVRTKKSNLSHAGANAETHVELLATGRSAGTLAGAEVAHFRLHPRTGRTHQLRIHLAALGLGIAFDPFYPDLLDAAPDDVARPLQLLARELHFTDPVTGEERVFTSELELQERPA</sequence>
<evidence type="ECO:0000256" key="3">
    <source>
        <dbReference type="ARBA" id="ARBA00033164"/>
    </source>
</evidence>
<accession>A0A1R4JI91</accession>
<dbReference type="InterPro" id="IPR006224">
    <property type="entry name" value="PsdUridine_synth_RluA-like_CS"/>
</dbReference>
<dbReference type="Gene3D" id="3.30.2350.10">
    <property type="entry name" value="Pseudouridine synthase"/>
    <property type="match status" value="1"/>
</dbReference>
<dbReference type="GO" id="GO:0016829">
    <property type="term" value="F:lyase activity"/>
    <property type="evidence" value="ECO:0007669"/>
    <property type="project" value="UniProtKB-KW"/>
</dbReference>
<reference evidence="6 7" key="1">
    <citation type="submission" date="2017-02" db="EMBL/GenBank/DDBJ databases">
        <authorList>
            <person name="Peterson S.W."/>
        </authorList>
    </citation>
    <scope>NUCLEOTIDE SEQUENCE [LARGE SCALE GENOMIC DNA]</scope>
    <source>
        <strain evidence="6 7">2B3F</strain>
    </source>
</reference>
<dbReference type="PROSITE" id="PS01129">
    <property type="entry name" value="PSI_RLU"/>
    <property type="match status" value="1"/>
</dbReference>
<dbReference type="Pfam" id="PF00849">
    <property type="entry name" value="PseudoU_synth_2"/>
    <property type="match status" value="1"/>
</dbReference>
<dbReference type="InterPro" id="IPR020103">
    <property type="entry name" value="PsdUridine_synth_cat_dom_sf"/>
</dbReference>
<dbReference type="GO" id="GO:0009982">
    <property type="term" value="F:pseudouridine synthase activity"/>
    <property type="evidence" value="ECO:0007669"/>
    <property type="project" value="InterPro"/>
</dbReference>
<evidence type="ECO:0000256" key="2">
    <source>
        <dbReference type="ARBA" id="ARBA00031870"/>
    </source>
</evidence>
<dbReference type="GO" id="GO:0000455">
    <property type="term" value="P:enzyme-directed rRNA pseudouridine synthesis"/>
    <property type="evidence" value="ECO:0007669"/>
    <property type="project" value="TreeGrafter"/>
</dbReference>
<protein>
    <recommendedName>
        <fullName evidence="2">RNA pseudouridylate synthase</fullName>
    </recommendedName>
    <alternativeName>
        <fullName evidence="3">RNA-uridine isomerase</fullName>
    </alternativeName>
</protein>
<dbReference type="SUPFAM" id="SSF55120">
    <property type="entry name" value="Pseudouridine synthase"/>
    <property type="match status" value="1"/>
</dbReference>
<dbReference type="GO" id="GO:0140098">
    <property type="term" value="F:catalytic activity, acting on RNA"/>
    <property type="evidence" value="ECO:0007669"/>
    <property type="project" value="UniProtKB-ARBA"/>
</dbReference>
<dbReference type="GO" id="GO:0003723">
    <property type="term" value="F:RNA binding"/>
    <property type="evidence" value="ECO:0007669"/>
    <property type="project" value="InterPro"/>
</dbReference>
<dbReference type="RefSeq" id="WP_087134341.1">
    <property type="nucleotide sequence ID" value="NZ_FUKP01000060.1"/>
</dbReference>
<dbReference type="InterPro" id="IPR006145">
    <property type="entry name" value="PsdUridine_synth_RsuA/RluA"/>
</dbReference>
<dbReference type="PANTHER" id="PTHR21600">
    <property type="entry name" value="MITOCHONDRIAL RNA PSEUDOURIDINE SYNTHASE"/>
    <property type="match status" value="1"/>
</dbReference>
<evidence type="ECO:0000256" key="1">
    <source>
        <dbReference type="ARBA" id="ARBA00000073"/>
    </source>
</evidence>
<evidence type="ECO:0000259" key="5">
    <source>
        <dbReference type="Pfam" id="PF00849"/>
    </source>
</evidence>
<evidence type="ECO:0000256" key="4">
    <source>
        <dbReference type="SAM" id="MobiDB-lite"/>
    </source>
</evidence>
<dbReference type="InterPro" id="IPR050188">
    <property type="entry name" value="RluA_PseudoU_synthase"/>
</dbReference>
<organism evidence="6 7">
    <name type="scientific">Micrococcus lylae</name>
    <dbReference type="NCBI Taxonomy" id="1273"/>
    <lineage>
        <taxon>Bacteria</taxon>
        <taxon>Bacillati</taxon>
        <taxon>Actinomycetota</taxon>
        <taxon>Actinomycetes</taxon>
        <taxon>Micrococcales</taxon>
        <taxon>Micrococcaceae</taxon>
        <taxon>Micrococcus</taxon>
    </lineage>
</organism>
<proteinExistence type="predicted"/>